<dbReference type="RefSeq" id="XP_003059071.1">
    <property type="nucleotide sequence ID" value="XM_003059025.1"/>
</dbReference>
<evidence type="ECO:0000256" key="2">
    <source>
        <dbReference type="ARBA" id="ARBA00022741"/>
    </source>
</evidence>
<dbReference type="InterPro" id="IPR017441">
    <property type="entry name" value="Protein_kinase_ATP_BS"/>
</dbReference>
<dbReference type="Gene3D" id="3.30.200.20">
    <property type="entry name" value="Phosphorylase Kinase, domain 1"/>
    <property type="match status" value="1"/>
</dbReference>
<dbReference type="Pfam" id="PF00069">
    <property type="entry name" value="Pkinase"/>
    <property type="match status" value="1"/>
</dbReference>
<gene>
    <name evidence="8" type="ORF">MICPUCDRAFT_40045</name>
</gene>
<accession>C1MTS0</accession>
<dbReference type="PROSITE" id="PS00107">
    <property type="entry name" value="PROTEIN_KINASE_ATP"/>
    <property type="match status" value="1"/>
</dbReference>
<dbReference type="AlphaFoldDB" id="C1MTS0"/>
<evidence type="ECO:0000256" key="1">
    <source>
        <dbReference type="ARBA" id="ARBA00022679"/>
    </source>
</evidence>
<feature type="region of interest" description="Disordered" evidence="6">
    <location>
        <begin position="1"/>
        <end position="39"/>
    </location>
</feature>
<dbReference type="OMA" id="ENFIMPE"/>
<evidence type="ECO:0000313" key="9">
    <source>
        <dbReference type="Proteomes" id="UP000001876"/>
    </source>
</evidence>
<reference evidence="8 9" key="1">
    <citation type="journal article" date="2009" name="Science">
        <title>Green evolution and dynamic adaptations revealed by genomes of the marine picoeukaryotes Micromonas.</title>
        <authorList>
            <person name="Worden A.Z."/>
            <person name="Lee J.H."/>
            <person name="Mock T."/>
            <person name="Rouze P."/>
            <person name="Simmons M.P."/>
            <person name="Aerts A.L."/>
            <person name="Allen A.E."/>
            <person name="Cuvelier M.L."/>
            <person name="Derelle E."/>
            <person name="Everett M.V."/>
            <person name="Foulon E."/>
            <person name="Grimwood J."/>
            <person name="Gundlach H."/>
            <person name="Henrissat B."/>
            <person name="Napoli C."/>
            <person name="McDonald S.M."/>
            <person name="Parker M.S."/>
            <person name="Rombauts S."/>
            <person name="Salamov A."/>
            <person name="Von Dassow P."/>
            <person name="Badger J.H."/>
            <person name="Coutinho P.M."/>
            <person name="Demir E."/>
            <person name="Dubchak I."/>
            <person name="Gentemann C."/>
            <person name="Eikrem W."/>
            <person name="Gready J.E."/>
            <person name="John U."/>
            <person name="Lanier W."/>
            <person name="Lindquist E.A."/>
            <person name="Lucas S."/>
            <person name="Mayer K.F."/>
            <person name="Moreau H."/>
            <person name="Not F."/>
            <person name="Otillar R."/>
            <person name="Panaud O."/>
            <person name="Pangilinan J."/>
            <person name="Paulsen I."/>
            <person name="Piegu B."/>
            <person name="Poliakov A."/>
            <person name="Robbens S."/>
            <person name="Schmutz J."/>
            <person name="Toulza E."/>
            <person name="Wyss T."/>
            <person name="Zelensky A."/>
            <person name="Zhou K."/>
            <person name="Armbrust E.V."/>
            <person name="Bhattacharya D."/>
            <person name="Goodenough U.W."/>
            <person name="Van de Peer Y."/>
            <person name="Grigoriev I.V."/>
        </authorList>
    </citation>
    <scope>NUCLEOTIDE SEQUENCE [LARGE SCALE GENOMIC DNA]</scope>
    <source>
        <strain evidence="8 9">CCMP1545</strain>
    </source>
</reference>
<dbReference type="PANTHER" id="PTHR46699">
    <property type="entry name" value="SERINE/THREONINE-PROTEIN KINASE STN8, CHLOROPLASTIC-RELATED"/>
    <property type="match status" value="1"/>
</dbReference>
<dbReference type="PROSITE" id="PS00108">
    <property type="entry name" value="PROTEIN_KINASE_ST"/>
    <property type="match status" value="1"/>
</dbReference>
<feature type="domain" description="Protein kinase" evidence="7">
    <location>
        <begin position="206"/>
        <end position="527"/>
    </location>
</feature>
<feature type="compositionally biased region" description="Low complexity" evidence="6">
    <location>
        <begin position="1"/>
        <end position="14"/>
    </location>
</feature>
<dbReference type="PROSITE" id="PS50011">
    <property type="entry name" value="PROTEIN_KINASE_DOM"/>
    <property type="match status" value="1"/>
</dbReference>
<dbReference type="InterPro" id="IPR000719">
    <property type="entry name" value="Prot_kinase_dom"/>
</dbReference>
<dbReference type="EMBL" id="GG663740">
    <property type="protein sequence ID" value="EEH56203.1"/>
    <property type="molecule type" value="Genomic_DNA"/>
</dbReference>
<organism evidence="9">
    <name type="scientific">Micromonas pusilla (strain CCMP1545)</name>
    <name type="common">Picoplanktonic green alga</name>
    <dbReference type="NCBI Taxonomy" id="564608"/>
    <lineage>
        <taxon>Eukaryota</taxon>
        <taxon>Viridiplantae</taxon>
        <taxon>Chlorophyta</taxon>
        <taxon>Mamiellophyceae</taxon>
        <taxon>Mamiellales</taxon>
        <taxon>Mamiellaceae</taxon>
        <taxon>Micromonas</taxon>
    </lineage>
</organism>
<name>C1MTS0_MICPC</name>
<dbReference type="GO" id="GO:0004672">
    <property type="term" value="F:protein kinase activity"/>
    <property type="evidence" value="ECO:0007669"/>
    <property type="project" value="InterPro"/>
</dbReference>
<protein>
    <submittedName>
        <fullName evidence="8">Predicted protein</fullName>
    </submittedName>
</protein>
<evidence type="ECO:0000256" key="5">
    <source>
        <dbReference type="PROSITE-ProRule" id="PRU10141"/>
    </source>
</evidence>
<keyword evidence="9" id="KW-1185">Reference proteome</keyword>
<dbReference type="GeneID" id="9684808"/>
<dbReference type="STRING" id="564608.C1MTS0"/>
<sequence length="530" mass="58095">MTTLSALATRWTTAPAPPPRARPSRRRRPAPRRRVARGGIMEDAGVTSADLGRELAPKLATVASDAAAAAAASSDFSRLFPDLPSDVFGVSVPGTAKAIADAAAPLAKDAYAYLPSESQGFLERWWSEEVNSGFTKARSPSHRSPYDPVGVVNAITGNAEYELFLAFLAFLWLTSRPGLIPGFFDAYFANAIDAVLFEQKFNASDVRQKGKLGDGSFGQVNLATDVATDRELVVKSARSVQGAAQLQIAEEYMNRRVRRAPLVAQGCAKYLGSFDVVEDAASPCLVWAFEGDVTLEELIVRRDYPECVEEAIYGRERDESDDYAKRTSAVAKSVLRGLLFTLGGLHDIGIVHRDVKPANLVLMGRRFKLVDFGAAADLRVGVNYDPEQSLLDPFYSPPENFIMPERIPAPPPLRPLAATFAPLVWAAFLPDLFDSFSAGLVFLQMCVPQLRGRKVMDPNGSFRSNLEDAGYDLRKWRKKVEPLGWDFSALDVGGGLGWDLACRLVCKRNFLQRGRLGCNTALLHPFFWTP</sequence>
<evidence type="ECO:0000313" key="8">
    <source>
        <dbReference type="EMBL" id="EEH56203.1"/>
    </source>
</evidence>
<dbReference type="GO" id="GO:0005524">
    <property type="term" value="F:ATP binding"/>
    <property type="evidence" value="ECO:0007669"/>
    <property type="project" value="UniProtKB-UniRule"/>
</dbReference>
<dbReference type="OrthoDB" id="10252171at2759"/>
<evidence type="ECO:0000256" key="4">
    <source>
        <dbReference type="ARBA" id="ARBA00022840"/>
    </source>
</evidence>
<keyword evidence="4 5" id="KW-0067">ATP-binding</keyword>
<dbReference type="PANTHER" id="PTHR46699:SF1">
    <property type="entry name" value="SERINE_THREONINE-PROTEIN KINASE STN8, CHLOROPLASTIC"/>
    <property type="match status" value="1"/>
</dbReference>
<keyword evidence="1" id="KW-0808">Transferase</keyword>
<feature type="binding site" evidence="5">
    <location>
        <position position="235"/>
    </location>
    <ligand>
        <name>ATP</name>
        <dbReference type="ChEBI" id="CHEBI:30616"/>
    </ligand>
</feature>
<dbReference type="Gene3D" id="1.10.510.10">
    <property type="entry name" value="Transferase(Phosphotransferase) domain 1"/>
    <property type="match status" value="1"/>
</dbReference>
<dbReference type="SUPFAM" id="SSF56112">
    <property type="entry name" value="Protein kinase-like (PK-like)"/>
    <property type="match status" value="1"/>
</dbReference>
<dbReference type="KEGG" id="mpp:MICPUCDRAFT_40045"/>
<keyword evidence="3" id="KW-0418">Kinase</keyword>
<evidence type="ECO:0000256" key="6">
    <source>
        <dbReference type="SAM" id="MobiDB-lite"/>
    </source>
</evidence>
<feature type="compositionally biased region" description="Basic residues" evidence="6">
    <location>
        <begin position="22"/>
        <end position="36"/>
    </location>
</feature>
<evidence type="ECO:0000256" key="3">
    <source>
        <dbReference type="ARBA" id="ARBA00022777"/>
    </source>
</evidence>
<keyword evidence="2 5" id="KW-0547">Nucleotide-binding</keyword>
<dbReference type="InterPro" id="IPR008271">
    <property type="entry name" value="Ser/Thr_kinase_AS"/>
</dbReference>
<dbReference type="SMART" id="SM00220">
    <property type="entry name" value="S_TKc"/>
    <property type="match status" value="1"/>
</dbReference>
<dbReference type="eggNOG" id="KOG0594">
    <property type="taxonomic scope" value="Eukaryota"/>
</dbReference>
<dbReference type="Proteomes" id="UP000001876">
    <property type="component" value="Unassembled WGS sequence"/>
</dbReference>
<dbReference type="InterPro" id="IPR011009">
    <property type="entry name" value="Kinase-like_dom_sf"/>
</dbReference>
<proteinExistence type="predicted"/>
<evidence type="ECO:0000259" key="7">
    <source>
        <dbReference type="PROSITE" id="PS50011"/>
    </source>
</evidence>